<proteinExistence type="inferred from homology"/>
<dbReference type="GO" id="GO:0008718">
    <property type="term" value="F:D-amino-acid dehydrogenase activity"/>
    <property type="evidence" value="ECO:0007669"/>
    <property type="project" value="UniProtKB-UniRule"/>
</dbReference>
<evidence type="ECO:0000259" key="8">
    <source>
        <dbReference type="Pfam" id="PF01266"/>
    </source>
</evidence>
<dbReference type="EMBL" id="CP022579">
    <property type="protein sequence ID" value="QEL63718.1"/>
    <property type="molecule type" value="Genomic_DNA"/>
</dbReference>
<dbReference type="InterPro" id="IPR036188">
    <property type="entry name" value="FAD/NAD-bd_sf"/>
</dbReference>
<comment type="cofactor">
    <cofactor evidence="1 7">
        <name>FAD</name>
        <dbReference type="ChEBI" id="CHEBI:57692"/>
    </cofactor>
</comment>
<dbReference type="Gene3D" id="3.50.50.60">
    <property type="entry name" value="FAD/NAD(P)-binding domain"/>
    <property type="match status" value="2"/>
</dbReference>
<comment type="similarity">
    <text evidence="2 7">Belongs to the DadA oxidoreductase family.</text>
</comment>
<dbReference type="GO" id="GO:0005886">
    <property type="term" value="C:plasma membrane"/>
    <property type="evidence" value="ECO:0007669"/>
    <property type="project" value="TreeGrafter"/>
</dbReference>
<dbReference type="KEGG" id="otr:OTERR_02420"/>
<gene>
    <name evidence="7 9" type="primary">dadA</name>
    <name evidence="9" type="ORF">OTERR_02420</name>
</gene>
<dbReference type="PANTHER" id="PTHR13847">
    <property type="entry name" value="SARCOSINE DEHYDROGENASE-RELATED"/>
    <property type="match status" value="1"/>
</dbReference>
<evidence type="ECO:0000256" key="5">
    <source>
        <dbReference type="ARBA" id="ARBA00023002"/>
    </source>
</evidence>
<feature type="binding site" evidence="7">
    <location>
        <begin position="3"/>
        <end position="17"/>
    </location>
    <ligand>
        <name>FAD</name>
        <dbReference type="ChEBI" id="CHEBI:57692"/>
    </ligand>
</feature>
<evidence type="ECO:0000256" key="1">
    <source>
        <dbReference type="ARBA" id="ARBA00001974"/>
    </source>
</evidence>
<evidence type="ECO:0000256" key="6">
    <source>
        <dbReference type="ARBA" id="ARBA00047884"/>
    </source>
</evidence>
<dbReference type="InterPro" id="IPR023080">
    <property type="entry name" value="DadA"/>
</dbReference>
<protein>
    <recommendedName>
        <fullName evidence="7">D-amino acid dehydrogenase</fullName>
        <ecNumber evidence="7">1.4.99.-</ecNumber>
    </recommendedName>
</protein>
<dbReference type="Gene3D" id="3.30.9.10">
    <property type="entry name" value="D-Amino Acid Oxidase, subunit A, domain 2"/>
    <property type="match status" value="1"/>
</dbReference>
<keyword evidence="4 7" id="KW-0274">FAD</keyword>
<dbReference type="NCBIfam" id="NF001933">
    <property type="entry name" value="PRK00711.1"/>
    <property type="match status" value="1"/>
</dbReference>
<dbReference type="SUPFAM" id="SSF54373">
    <property type="entry name" value="FAD-linked reductases, C-terminal domain"/>
    <property type="match status" value="1"/>
</dbReference>
<dbReference type="GO" id="GO:0005737">
    <property type="term" value="C:cytoplasm"/>
    <property type="evidence" value="ECO:0007669"/>
    <property type="project" value="TreeGrafter"/>
</dbReference>
<dbReference type="AlphaFoldDB" id="A0A5C1E611"/>
<evidence type="ECO:0000256" key="4">
    <source>
        <dbReference type="ARBA" id="ARBA00022827"/>
    </source>
</evidence>
<dbReference type="Pfam" id="PF01266">
    <property type="entry name" value="DAO"/>
    <property type="match status" value="1"/>
</dbReference>
<dbReference type="HAMAP" id="MF_01202">
    <property type="entry name" value="DadA"/>
    <property type="match status" value="1"/>
</dbReference>
<organism evidence="9 10">
    <name type="scientific">Oryzomicrobium terrae</name>
    <dbReference type="NCBI Taxonomy" id="1735038"/>
    <lineage>
        <taxon>Bacteria</taxon>
        <taxon>Pseudomonadati</taxon>
        <taxon>Pseudomonadota</taxon>
        <taxon>Betaproteobacteria</taxon>
        <taxon>Rhodocyclales</taxon>
        <taxon>Rhodocyclaceae</taxon>
        <taxon>Oryzomicrobium</taxon>
    </lineage>
</organism>
<evidence type="ECO:0000256" key="3">
    <source>
        <dbReference type="ARBA" id="ARBA00022630"/>
    </source>
</evidence>
<name>A0A5C1E611_9RHOO</name>
<sequence length="425" mass="45946">MQVIVLGAGVVGTTSAWFLAAAGHQVTVIDRQPGAGLETSFANGGQISVCHAEPWANPHTPLKALAWMGREDSPLLFHLRADRQLIDWSLRFLRECTPGRTRRNMVDIVHLALYSRRTLQALRAELGPDFQYDHLERGILHIFTDPREFDAAIKASAAMRDLGLDRQPVSVDQCIAIEPALADVRHRLVGGDWTPSDESGDAHKFTQALAARAAARGVQFRYGTTIEQIPTAGGQVAGVVVRGPDGAPELLTADAYVLSLGSYSPLMARPLGLHLPIYPAKGYSATLPIKAGSEAHAPTVSLTDDERKLVFSRLGNRLRVAGTAEFGGYGLELNPVRCEALLSRTKEFFPHLELDGPPQYWTGLRPATPSNVPIIGRSTLPNLWLNTGHGTLGWTMSCGSAAALADLVSGKTPEPVFPFLGRPRP</sequence>
<evidence type="ECO:0000256" key="7">
    <source>
        <dbReference type="HAMAP-Rule" id="MF_01202"/>
    </source>
</evidence>
<evidence type="ECO:0000313" key="9">
    <source>
        <dbReference type="EMBL" id="QEL63718.1"/>
    </source>
</evidence>
<dbReference type="Proteomes" id="UP000323671">
    <property type="component" value="Chromosome"/>
</dbReference>
<feature type="domain" description="FAD dependent oxidoreductase" evidence="8">
    <location>
        <begin position="3"/>
        <end position="407"/>
    </location>
</feature>
<dbReference type="InterPro" id="IPR006076">
    <property type="entry name" value="FAD-dep_OxRdtase"/>
</dbReference>
<comment type="catalytic activity">
    <reaction evidence="6 7">
        <text>a D-alpha-amino acid + A + H2O = a 2-oxocarboxylate + AH2 + NH4(+)</text>
        <dbReference type="Rhea" id="RHEA:18125"/>
        <dbReference type="ChEBI" id="CHEBI:13193"/>
        <dbReference type="ChEBI" id="CHEBI:15377"/>
        <dbReference type="ChEBI" id="CHEBI:17499"/>
        <dbReference type="ChEBI" id="CHEBI:28938"/>
        <dbReference type="ChEBI" id="CHEBI:35179"/>
        <dbReference type="ChEBI" id="CHEBI:59871"/>
    </reaction>
</comment>
<dbReference type="RefSeq" id="WP_149424603.1">
    <property type="nucleotide sequence ID" value="NZ_CP022579.1"/>
</dbReference>
<keyword evidence="10" id="KW-1185">Reference proteome</keyword>
<dbReference type="EC" id="1.4.99.-" evidence="7"/>
<dbReference type="SUPFAM" id="SSF51905">
    <property type="entry name" value="FAD/NAD(P)-binding domain"/>
    <property type="match status" value="1"/>
</dbReference>
<keyword evidence="5 7" id="KW-0560">Oxidoreductase</keyword>
<comment type="function">
    <text evidence="7">Oxidative deamination of D-amino acids.</text>
</comment>
<dbReference type="GO" id="GO:0055130">
    <property type="term" value="P:D-alanine catabolic process"/>
    <property type="evidence" value="ECO:0007669"/>
    <property type="project" value="TreeGrafter"/>
</dbReference>
<evidence type="ECO:0000313" key="10">
    <source>
        <dbReference type="Proteomes" id="UP000323671"/>
    </source>
</evidence>
<reference evidence="9 10" key="1">
    <citation type="submission" date="2017-07" db="EMBL/GenBank/DDBJ databases">
        <title>Complete genome sequence of Oryzomicrobium terrae TPP412.</title>
        <authorList>
            <person name="Chiu L.-W."/>
            <person name="Lo K.-J."/>
            <person name="Tsai Y.-M."/>
            <person name="Lin S.-S."/>
            <person name="Kuo C.-H."/>
            <person name="Liu C.-T."/>
        </authorList>
    </citation>
    <scope>NUCLEOTIDE SEQUENCE [LARGE SCALE GENOMIC DNA]</scope>
    <source>
        <strain evidence="9 10">TPP412</strain>
    </source>
</reference>
<accession>A0A5C1E611</accession>
<evidence type="ECO:0000256" key="2">
    <source>
        <dbReference type="ARBA" id="ARBA00009410"/>
    </source>
</evidence>
<keyword evidence="3 7" id="KW-0285">Flavoprotein</keyword>
<dbReference type="PANTHER" id="PTHR13847:SF280">
    <property type="entry name" value="D-AMINO ACID DEHYDROGENASE"/>
    <property type="match status" value="1"/>
</dbReference>